<evidence type="ECO:0000256" key="1">
    <source>
        <dbReference type="SAM" id="MobiDB-lite"/>
    </source>
</evidence>
<dbReference type="InterPro" id="IPR015943">
    <property type="entry name" value="WD40/YVTN_repeat-like_dom_sf"/>
</dbReference>
<dbReference type="SUPFAM" id="SSF50969">
    <property type="entry name" value="YVTN repeat-like/Quinoprotein amine dehydrogenase"/>
    <property type="match status" value="1"/>
</dbReference>
<feature type="compositionally biased region" description="Acidic residues" evidence="1">
    <location>
        <begin position="425"/>
        <end position="451"/>
    </location>
</feature>
<dbReference type="InterPro" id="IPR047697">
    <property type="entry name" value="AztD-like"/>
</dbReference>
<proteinExistence type="predicted"/>
<sequence>MSSRSRAATALALALPLALVAACATESEDPASAGSAGSTADESAPAAPTEVQGRSPRLAVTYDGGIKVLDAQSFEELADLELAGFNRLNAAGDGRHVLVSTTGGFQVLDTGTWGEGHGEHFHYFTATPDLTDVTYAAQQPGHAVVHDGVTALFDDGTGLVQLVESAEIAHQEGVEDVQLPEAHHGVAVPLSDGSLLVTDGNEDERSTVRVLDADGEEIVASDDCPGVHGEAVAEGEAVVVGCEDGALIYADGTVTKVETPDDYSRIGNQAGTEASPIMLGDYKTDPDAELERPTTVSLIDTRDASLELVELPASYTFRSLARGDDGEALVLTTDGDLQVIDPETAEITASIPVLDEWEEPMEWQEPRPAVLTLDGSVYVTDPANDAIHAVDLVEGEVWATGELGVTPNEIAGALGEPEPEHDHAEGEDDHAEDEHAEDEHAEDEHAEDEHADEDHDH</sequence>
<feature type="region of interest" description="Disordered" evidence="1">
    <location>
        <begin position="409"/>
        <end position="457"/>
    </location>
</feature>
<feature type="region of interest" description="Disordered" evidence="1">
    <location>
        <begin position="29"/>
        <end position="55"/>
    </location>
</feature>
<protein>
    <recommendedName>
        <fullName evidence="5">Secreted protein</fullName>
    </recommendedName>
</protein>
<dbReference type="PANTHER" id="PTHR47197">
    <property type="entry name" value="PROTEIN NIRF"/>
    <property type="match status" value="1"/>
</dbReference>
<name>A0ABX5EIW6_9MICO</name>
<dbReference type="NCBIfam" id="NF038015">
    <property type="entry name" value="AztD"/>
    <property type="match status" value="1"/>
</dbReference>
<dbReference type="PANTHER" id="PTHR47197:SF3">
    <property type="entry name" value="DIHYDRO-HEME D1 DEHYDROGENASE"/>
    <property type="match status" value="1"/>
</dbReference>
<dbReference type="InterPro" id="IPR051200">
    <property type="entry name" value="Host-pathogen_enzymatic-act"/>
</dbReference>
<evidence type="ECO:0000313" key="3">
    <source>
        <dbReference type="EMBL" id="PRZ08555.1"/>
    </source>
</evidence>
<accession>A0ABX5EIW6</accession>
<dbReference type="Proteomes" id="UP000239895">
    <property type="component" value="Unassembled WGS sequence"/>
</dbReference>
<gene>
    <name evidence="3" type="ORF">BCL65_10297</name>
</gene>
<dbReference type="Gene3D" id="2.130.10.10">
    <property type="entry name" value="YVTN repeat-like/Quinoprotein amine dehydrogenase"/>
    <property type="match status" value="1"/>
</dbReference>
<dbReference type="InterPro" id="IPR011044">
    <property type="entry name" value="Quino_amine_DH_bsu"/>
</dbReference>
<dbReference type="PROSITE" id="PS51257">
    <property type="entry name" value="PROKAR_LIPOPROTEIN"/>
    <property type="match status" value="1"/>
</dbReference>
<feature type="chain" id="PRO_5046522776" description="Secreted protein" evidence="2">
    <location>
        <begin position="22"/>
        <end position="457"/>
    </location>
</feature>
<evidence type="ECO:0000313" key="4">
    <source>
        <dbReference type="Proteomes" id="UP000239895"/>
    </source>
</evidence>
<keyword evidence="2" id="KW-0732">Signal</keyword>
<comment type="caution">
    <text evidence="3">The sequence shown here is derived from an EMBL/GenBank/DDBJ whole genome shotgun (WGS) entry which is preliminary data.</text>
</comment>
<evidence type="ECO:0000256" key="2">
    <source>
        <dbReference type="SAM" id="SignalP"/>
    </source>
</evidence>
<dbReference type="RefSeq" id="WP_106265395.1">
    <property type="nucleotide sequence ID" value="NZ_PVTX01000002.1"/>
</dbReference>
<dbReference type="EMBL" id="PVTX01000002">
    <property type="protein sequence ID" value="PRZ08555.1"/>
    <property type="molecule type" value="Genomic_DNA"/>
</dbReference>
<reference evidence="3 4" key="1">
    <citation type="submission" date="2018-03" db="EMBL/GenBank/DDBJ databases">
        <title>Comparative analysis of microorganisms from saline springs in Andes Mountain Range, Colombia.</title>
        <authorList>
            <person name="Rubin E."/>
        </authorList>
    </citation>
    <scope>NUCLEOTIDE SEQUENCE [LARGE SCALE GENOMIC DNA]</scope>
    <source>
        <strain evidence="3 4">CG 23</strain>
    </source>
</reference>
<keyword evidence="4" id="KW-1185">Reference proteome</keyword>
<feature type="signal peptide" evidence="2">
    <location>
        <begin position="1"/>
        <end position="21"/>
    </location>
</feature>
<organism evidence="3 4">
    <name type="scientific">Isoptericola halotolerans</name>
    <dbReference type="NCBI Taxonomy" id="300560"/>
    <lineage>
        <taxon>Bacteria</taxon>
        <taxon>Bacillati</taxon>
        <taxon>Actinomycetota</taxon>
        <taxon>Actinomycetes</taxon>
        <taxon>Micrococcales</taxon>
        <taxon>Promicromonosporaceae</taxon>
        <taxon>Isoptericola</taxon>
    </lineage>
</organism>
<evidence type="ECO:0008006" key="5">
    <source>
        <dbReference type="Google" id="ProtNLM"/>
    </source>
</evidence>